<name>G6Y6G2_9HYPH</name>
<dbReference type="Gene3D" id="3.40.1030.10">
    <property type="entry name" value="Nucleoside phosphorylase/phosphoribosyltransferase catalytic domain"/>
    <property type="match status" value="1"/>
</dbReference>
<dbReference type="GO" id="GO:0009032">
    <property type="term" value="F:thymidine phosphorylase activity"/>
    <property type="evidence" value="ECO:0007669"/>
    <property type="project" value="UniProtKB-EC"/>
</dbReference>
<evidence type="ECO:0000259" key="5">
    <source>
        <dbReference type="Pfam" id="PF00591"/>
    </source>
</evidence>
<evidence type="ECO:0000256" key="3">
    <source>
        <dbReference type="ARBA" id="ARBA00022679"/>
    </source>
</evidence>
<dbReference type="InterPro" id="IPR017459">
    <property type="entry name" value="Glycosyl_Trfase_fam3_N_dom"/>
</dbReference>
<dbReference type="PROSITE" id="PS00647">
    <property type="entry name" value="THYMID_PHOSPHORYLASE"/>
    <property type="match status" value="1"/>
</dbReference>
<dbReference type="SUPFAM" id="SSF47648">
    <property type="entry name" value="Nucleoside phosphorylase/phosphoribosyltransferase N-terminal domain"/>
    <property type="match status" value="1"/>
</dbReference>
<dbReference type="AlphaFoldDB" id="G6Y6G2"/>
<dbReference type="Gene3D" id="1.20.970.10">
    <property type="entry name" value="Transferase, Pyrimidine Nucleoside Phosphorylase, Chain C"/>
    <property type="match status" value="1"/>
</dbReference>
<dbReference type="GO" id="GO:0006206">
    <property type="term" value="P:pyrimidine nucleobase metabolic process"/>
    <property type="evidence" value="ECO:0007669"/>
    <property type="project" value="InterPro"/>
</dbReference>
<dbReference type="InterPro" id="IPR035902">
    <property type="entry name" value="Nuc_phospho_transferase"/>
</dbReference>
<evidence type="ECO:0000313" key="8">
    <source>
        <dbReference type="Proteomes" id="UP000002949"/>
    </source>
</evidence>
<comment type="catalytic activity">
    <reaction evidence="4">
        <text>thymidine + phosphate = 2-deoxy-alpha-D-ribose 1-phosphate + thymine</text>
        <dbReference type="Rhea" id="RHEA:16037"/>
        <dbReference type="ChEBI" id="CHEBI:17748"/>
        <dbReference type="ChEBI" id="CHEBI:17821"/>
        <dbReference type="ChEBI" id="CHEBI:43474"/>
        <dbReference type="ChEBI" id="CHEBI:57259"/>
        <dbReference type="EC" id="2.4.2.4"/>
    </reaction>
</comment>
<evidence type="ECO:0000256" key="4">
    <source>
        <dbReference type="ARBA" id="ARBA00048550"/>
    </source>
</evidence>
<dbReference type="Pfam" id="PF02885">
    <property type="entry name" value="Glycos_trans_3N"/>
    <property type="match status" value="1"/>
</dbReference>
<dbReference type="NCBIfam" id="NF003338">
    <property type="entry name" value="PRK04350.1"/>
    <property type="match status" value="1"/>
</dbReference>
<evidence type="ECO:0000259" key="6">
    <source>
        <dbReference type="Pfam" id="PF02885"/>
    </source>
</evidence>
<dbReference type="eggNOG" id="COG0213">
    <property type="taxonomic scope" value="Bacteria"/>
</dbReference>
<protein>
    <recommendedName>
        <fullName evidence="1">thymidine phosphorylase</fullName>
        <ecNumber evidence="1">2.4.2.4</ecNumber>
    </recommendedName>
</protein>
<keyword evidence="2 7" id="KW-0328">Glycosyltransferase</keyword>
<evidence type="ECO:0000256" key="1">
    <source>
        <dbReference type="ARBA" id="ARBA00011892"/>
    </source>
</evidence>
<dbReference type="PATRIC" id="fig|1082933.3.peg.1454"/>
<dbReference type="SUPFAM" id="SSF52418">
    <property type="entry name" value="Nucleoside phosphorylase/phosphoribosyltransferase catalytic domain"/>
    <property type="match status" value="1"/>
</dbReference>
<dbReference type="InterPro" id="IPR017872">
    <property type="entry name" value="Pyrmidine_PPase_CS"/>
</dbReference>
<proteinExistence type="predicted"/>
<dbReference type="Proteomes" id="UP000002949">
    <property type="component" value="Unassembled WGS sequence"/>
</dbReference>
<reference evidence="7 8" key="1">
    <citation type="journal article" date="2012" name="J. Bacteriol.">
        <title>Draft Genome Sequence of Plant Growth-Promoting Rhizobium Mesorhizobium amorphae, Isolated from Zinc-Lead Mine Tailings.</title>
        <authorList>
            <person name="Hao X."/>
            <person name="Lin Y."/>
            <person name="Johnstone L."/>
            <person name="Baltrus D.A."/>
            <person name="Miller S.J."/>
            <person name="Wei G."/>
            <person name="Rensing C."/>
        </authorList>
    </citation>
    <scope>NUCLEOTIDE SEQUENCE [LARGE SCALE GENOMIC DNA]</scope>
    <source>
        <strain evidence="7 8">CCNWGS0123</strain>
    </source>
</reference>
<keyword evidence="3 7" id="KW-0808">Transferase</keyword>
<evidence type="ECO:0000256" key="2">
    <source>
        <dbReference type="ARBA" id="ARBA00022676"/>
    </source>
</evidence>
<accession>G6Y6G2</accession>
<dbReference type="EMBL" id="AGSN01000071">
    <property type="protein sequence ID" value="EHH12652.1"/>
    <property type="molecule type" value="Genomic_DNA"/>
</dbReference>
<gene>
    <name evidence="7" type="ORF">MEA186_07634</name>
</gene>
<dbReference type="InterPro" id="IPR000053">
    <property type="entry name" value="Thymidine/pyrmidine_PPase"/>
</dbReference>
<keyword evidence="8" id="KW-1185">Reference proteome</keyword>
<sequence length="537" mass="56850">MSDAHGRLRLVRAGIDTYQQPVVYMHRDCDVCRSEGFTALTRVLARSGDREVVATLNVVVDDHLELDVAALSEAAWTLLQPGADAVAVFSHPEPPVSAPALRAKVFGQRLSETDFLALMRDTVSNRLSDMELTAFVTACAGDRLDNEETIALTKAMLAVGECMDWGAGAILDKHCVGGLPGNRTTPIVVAIVAAAGHRIPKTSSRAITSPAGTADAMEVMAPVALDLEAMRNVVEREGGCIVWGGNVRLSPADDILIRIERPLDFDSDGQLVASVLSKKAAAGATHVVIDVPIGPTAKVRSFAAAASLEAKLIAAAQALGLNITVLRTDGLQPVGYGIGPALEARDVLSVLRNARQRPAISAAVRSILLASCSIPHPGRCKETAAPWRPRCSTVARLSASLWQSARHRAALPSREWPHTSAQFSPTATARFRRSTIVGLQGSPSSPARQAAHWPEPIPGFGSAIVSRLVSLCFMSMPGHQENWNTHLNMLRLIRTYSRSGSDDDPPAASFPIAATLGRLSSPLAGCASRAPGVASLS</sequence>
<evidence type="ECO:0000313" key="7">
    <source>
        <dbReference type="EMBL" id="EHH12652.1"/>
    </source>
</evidence>
<organism evidence="7 8">
    <name type="scientific">Mesorhizobium amorphae CCNWGS0123</name>
    <dbReference type="NCBI Taxonomy" id="1082933"/>
    <lineage>
        <taxon>Bacteria</taxon>
        <taxon>Pseudomonadati</taxon>
        <taxon>Pseudomonadota</taxon>
        <taxon>Alphaproteobacteria</taxon>
        <taxon>Hyphomicrobiales</taxon>
        <taxon>Phyllobacteriaceae</taxon>
        <taxon>Mesorhizobium</taxon>
    </lineage>
</organism>
<dbReference type="GO" id="GO:0004645">
    <property type="term" value="F:1,4-alpha-oligoglucan phosphorylase activity"/>
    <property type="evidence" value="ECO:0007669"/>
    <property type="project" value="InterPro"/>
</dbReference>
<dbReference type="EC" id="2.4.2.4" evidence="1"/>
<dbReference type="InterPro" id="IPR000312">
    <property type="entry name" value="Glycosyl_Trfase_fam3"/>
</dbReference>
<dbReference type="GO" id="GO:0005829">
    <property type="term" value="C:cytosol"/>
    <property type="evidence" value="ECO:0007669"/>
    <property type="project" value="TreeGrafter"/>
</dbReference>
<dbReference type="InterPro" id="IPR036320">
    <property type="entry name" value="Glycosyl_Trfase_fam3_N_dom_sf"/>
</dbReference>
<dbReference type="PANTHER" id="PTHR10515">
    <property type="entry name" value="THYMIDINE PHOSPHORYLASE"/>
    <property type="match status" value="1"/>
</dbReference>
<feature type="domain" description="Glycosyl transferase family 3" evidence="5">
    <location>
        <begin position="169"/>
        <end position="245"/>
    </location>
</feature>
<feature type="domain" description="Glycosyl transferase family 3 N-terminal" evidence="6">
    <location>
        <begin position="99"/>
        <end position="159"/>
    </location>
</feature>
<dbReference type="Pfam" id="PF00591">
    <property type="entry name" value="Glycos_transf_3"/>
    <property type="match status" value="1"/>
</dbReference>
<dbReference type="PANTHER" id="PTHR10515:SF0">
    <property type="entry name" value="THYMIDINE PHOSPHORYLASE"/>
    <property type="match status" value="1"/>
</dbReference>